<evidence type="ECO:0000313" key="1">
    <source>
        <dbReference type="EMBL" id="RKK67607.1"/>
    </source>
</evidence>
<name>A0A420MHW7_FUSOX</name>
<proteinExistence type="predicted"/>
<dbReference type="EMBL" id="MRCX01000222">
    <property type="protein sequence ID" value="RKK67607.1"/>
    <property type="molecule type" value="Genomic_DNA"/>
</dbReference>
<organism evidence="1 2">
    <name type="scientific">Fusarium oxysporum</name>
    <name type="common">Fusarium vascular wilt</name>
    <dbReference type="NCBI Taxonomy" id="5507"/>
    <lineage>
        <taxon>Eukaryota</taxon>
        <taxon>Fungi</taxon>
        <taxon>Dikarya</taxon>
        <taxon>Ascomycota</taxon>
        <taxon>Pezizomycotina</taxon>
        <taxon>Sordariomycetes</taxon>
        <taxon>Hypocreomycetidae</taxon>
        <taxon>Hypocreales</taxon>
        <taxon>Nectriaceae</taxon>
        <taxon>Fusarium</taxon>
        <taxon>Fusarium oxysporum species complex</taxon>
    </lineage>
</organism>
<dbReference type="Proteomes" id="UP000285084">
    <property type="component" value="Unassembled WGS sequence"/>
</dbReference>
<comment type="caution">
    <text evidence="1">The sequence shown here is derived from an EMBL/GenBank/DDBJ whole genome shotgun (WGS) entry which is preliminary data.</text>
</comment>
<gene>
    <name evidence="1" type="ORF">BFJ69_g14369</name>
</gene>
<dbReference type="AlphaFoldDB" id="A0A420MHW7"/>
<reference evidence="1 2" key="1">
    <citation type="journal article" date="2018" name="Sci. Rep.">
        <title>Characterisation of pathogen-specific regions and novel effector candidates in Fusarium oxysporum f. sp. cepae.</title>
        <authorList>
            <person name="Armitage A.D."/>
            <person name="Taylor A."/>
            <person name="Sobczyk M.K."/>
            <person name="Baxter L."/>
            <person name="Greenfield B.P."/>
            <person name="Bates H.J."/>
            <person name="Wilson F."/>
            <person name="Jackson A.C."/>
            <person name="Ott S."/>
            <person name="Harrison R.J."/>
            <person name="Clarkson J.P."/>
        </authorList>
    </citation>
    <scope>NUCLEOTIDE SEQUENCE [LARGE SCALE GENOMIC DNA]</scope>
    <source>
        <strain evidence="1 2">Fo_A13</strain>
    </source>
</reference>
<accession>A0A420MHW7</accession>
<protein>
    <submittedName>
        <fullName evidence="1">Uncharacterized protein</fullName>
    </submittedName>
</protein>
<evidence type="ECO:0000313" key="2">
    <source>
        <dbReference type="Proteomes" id="UP000285084"/>
    </source>
</evidence>
<sequence>MFPAERDNMLVTSALCIPRTKVHYKTKNLEHLDQLVLAWRNQTGIPPHHVSVFYQPDPAVVFPDALKIPSQHRSLLSTSQILEILVCTSPVSTLSPSRYCDWSLSNSLAF</sequence>